<dbReference type="EMBL" id="JASCZI010151068">
    <property type="protein sequence ID" value="MED6168606.1"/>
    <property type="molecule type" value="Genomic_DNA"/>
</dbReference>
<evidence type="ECO:0000313" key="1">
    <source>
        <dbReference type="EMBL" id="MED6168606.1"/>
    </source>
</evidence>
<dbReference type="Proteomes" id="UP001341840">
    <property type="component" value="Unassembled WGS sequence"/>
</dbReference>
<keyword evidence="2" id="KW-1185">Reference proteome</keyword>
<evidence type="ECO:0000313" key="2">
    <source>
        <dbReference type="Proteomes" id="UP001341840"/>
    </source>
</evidence>
<sequence>MAARRHSLRRMLLLQSSLHNQSVALSVSSATSYFATLPFKIPTLSVGRSGGACFQGSPSRAPFPRSIVTVPWTLSAGPS</sequence>
<accession>A0ABU6V5J9</accession>
<protein>
    <recommendedName>
        <fullName evidence="3">Secreted protein</fullName>
    </recommendedName>
</protein>
<proteinExistence type="predicted"/>
<name>A0ABU6V5J9_9FABA</name>
<gene>
    <name evidence="1" type="ORF">PIB30_013101</name>
</gene>
<comment type="caution">
    <text evidence="1">The sequence shown here is derived from an EMBL/GenBank/DDBJ whole genome shotgun (WGS) entry which is preliminary data.</text>
</comment>
<reference evidence="1 2" key="1">
    <citation type="journal article" date="2023" name="Plants (Basel)">
        <title>Bridging the Gap: Combining Genomics and Transcriptomics Approaches to Understand Stylosanthes scabra, an Orphan Legume from the Brazilian Caatinga.</title>
        <authorList>
            <person name="Ferreira-Neto J.R.C."/>
            <person name="da Silva M.D."/>
            <person name="Binneck E."/>
            <person name="de Melo N.F."/>
            <person name="da Silva R.H."/>
            <person name="de Melo A.L.T.M."/>
            <person name="Pandolfi V."/>
            <person name="Bustamante F.O."/>
            <person name="Brasileiro-Vidal A.C."/>
            <person name="Benko-Iseppon A.M."/>
        </authorList>
    </citation>
    <scope>NUCLEOTIDE SEQUENCE [LARGE SCALE GENOMIC DNA]</scope>
    <source>
        <tissue evidence="1">Leaves</tissue>
    </source>
</reference>
<evidence type="ECO:0008006" key="3">
    <source>
        <dbReference type="Google" id="ProtNLM"/>
    </source>
</evidence>
<organism evidence="1 2">
    <name type="scientific">Stylosanthes scabra</name>
    <dbReference type="NCBI Taxonomy" id="79078"/>
    <lineage>
        <taxon>Eukaryota</taxon>
        <taxon>Viridiplantae</taxon>
        <taxon>Streptophyta</taxon>
        <taxon>Embryophyta</taxon>
        <taxon>Tracheophyta</taxon>
        <taxon>Spermatophyta</taxon>
        <taxon>Magnoliopsida</taxon>
        <taxon>eudicotyledons</taxon>
        <taxon>Gunneridae</taxon>
        <taxon>Pentapetalae</taxon>
        <taxon>rosids</taxon>
        <taxon>fabids</taxon>
        <taxon>Fabales</taxon>
        <taxon>Fabaceae</taxon>
        <taxon>Papilionoideae</taxon>
        <taxon>50 kb inversion clade</taxon>
        <taxon>dalbergioids sensu lato</taxon>
        <taxon>Dalbergieae</taxon>
        <taxon>Pterocarpus clade</taxon>
        <taxon>Stylosanthes</taxon>
    </lineage>
</organism>